<keyword evidence="3" id="KW-1185">Reference proteome</keyword>
<evidence type="ECO:0000313" key="3">
    <source>
        <dbReference type="Proteomes" id="UP000813385"/>
    </source>
</evidence>
<dbReference type="EMBL" id="JAGPXD010000001">
    <property type="protein sequence ID" value="KAH7375098.1"/>
    <property type="molecule type" value="Genomic_DNA"/>
</dbReference>
<sequence length="171" mass="18554">MKFSAIFTAALATFAAAAPAPAPAPAPVTEELTALPALTSRQIDISGLNGLRGFQQVDLNYLLRLNTIDLNIFNQLGQIQHLNLNAFQHLFNVQQFDLLAILQLQQLHMIVGFQRQGLFNGIDLRQLNLGGLNLGLIQNLHGVNLGGFINGGVIPQIEQIARQPTTIVLGK</sequence>
<feature type="signal peptide" evidence="1">
    <location>
        <begin position="1"/>
        <end position="17"/>
    </location>
</feature>
<proteinExistence type="predicted"/>
<feature type="non-terminal residue" evidence="2">
    <location>
        <position position="1"/>
    </location>
</feature>
<dbReference type="OrthoDB" id="4941431at2759"/>
<dbReference type="AlphaFoldDB" id="A0A8K0TMR0"/>
<accession>A0A8K0TMR0</accession>
<organism evidence="2 3">
    <name type="scientific">Plectosphaerella cucumerina</name>
    <dbReference type="NCBI Taxonomy" id="40658"/>
    <lineage>
        <taxon>Eukaryota</taxon>
        <taxon>Fungi</taxon>
        <taxon>Dikarya</taxon>
        <taxon>Ascomycota</taxon>
        <taxon>Pezizomycotina</taxon>
        <taxon>Sordariomycetes</taxon>
        <taxon>Hypocreomycetidae</taxon>
        <taxon>Glomerellales</taxon>
        <taxon>Plectosphaerellaceae</taxon>
        <taxon>Plectosphaerella</taxon>
    </lineage>
</organism>
<name>A0A8K0TMR0_9PEZI</name>
<evidence type="ECO:0000256" key="1">
    <source>
        <dbReference type="SAM" id="SignalP"/>
    </source>
</evidence>
<reference evidence="2" key="1">
    <citation type="journal article" date="2021" name="Nat. Commun.">
        <title>Genetic determinants of endophytism in the Arabidopsis root mycobiome.</title>
        <authorList>
            <person name="Mesny F."/>
            <person name="Miyauchi S."/>
            <person name="Thiergart T."/>
            <person name="Pickel B."/>
            <person name="Atanasova L."/>
            <person name="Karlsson M."/>
            <person name="Huettel B."/>
            <person name="Barry K.W."/>
            <person name="Haridas S."/>
            <person name="Chen C."/>
            <person name="Bauer D."/>
            <person name="Andreopoulos W."/>
            <person name="Pangilinan J."/>
            <person name="LaButti K."/>
            <person name="Riley R."/>
            <person name="Lipzen A."/>
            <person name="Clum A."/>
            <person name="Drula E."/>
            <person name="Henrissat B."/>
            <person name="Kohler A."/>
            <person name="Grigoriev I.V."/>
            <person name="Martin F.M."/>
            <person name="Hacquard S."/>
        </authorList>
    </citation>
    <scope>NUCLEOTIDE SEQUENCE</scope>
    <source>
        <strain evidence="2">MPI-CAGE-AT-0016</strain>
    </source>
</reference>
<evidence type="ECO:0000313" key="2">
    <source>
        <dbReference type="EMBL" id="KAH7375098.1"/>
    </source>
</evidence>
<feature type="chain" id="PRO_5035429398" evidence="1">
    <location>
        <begin position="18"/>
        <end position="171"/>
    </location>
</feature>
<protein>
    <submittedName>
        <fullName evidence="2">Uncharacterized protein</fullName>
    </submittedName>
</protein>
<dbReference type="Proteomes" id="UP000813385">
    <property type="component" value="Unassembled WGS sequence"/>
</dbReference>
<gene>
    <name evidence="2" type="ORF">B0T11DRAFT_269712</name>
</gene>
<comment type="caution">
    <text evidence="2">The sequence shown here is derived from an EMBL/GenBank/DDBJ whole genome shotgun (WGS) entry which is preliminary data.</text>
</comment>
<keyword evidence="1" id="KW-0732">Signal</keyword>